<name>A0ABQ9V1R9_SAGOE</name>
<sequence length="116" mass="13017">MFSYFLTLNRFLRPACNPAFPVRNPMQLPFQATDVQTLKLWAGRLTSDAFKVVALACFLRMKIPSDSFATCYGSKPPQGQPFEVIQSFSNRGEHLTCVSDSTNTVEFSRKLSSLCP</sequence>
<proteinExistence type="predicted"/>
<comment type="caution">
    <text evidence="1">The sequence shown here is derived from an EMBL/GenBank/DDBJ whole genome shotgun (WGS) entry which is preliminary data.</text>
</comment>
<gene>
    <name evidence="1" type="ORF">P7K49_020606</name>
</gene>
<evidence type="ECO:0000313" key="1">
    <source>
        <dbReference type="EMBL" id="KAK2102939.1"/>
    </source>
</evidence>
<dbReference type="Proteomes" id="UP001266305">
    <property type="component" value="Unassembled WGS sequence"/>
</dbReference>
<keyword evidence="2" id="KW-1185">Reference proteome</keyword>
<reference evidence="1 2" key="1">
    <citation type="submission" date="2023-05" db="EMBL/GenBank/DDBJ databases">
        <title>B98-5 Cell Line De Novo Hybrid Assembly: An Optical Mapping Approach.</title>
        <authorList>
            <person name="Kananen K."/>
            <person name="Auerbach J.A."/>
            <person name="Kautto E."/>
            <person name="Blachly J.S."/>
        </authorList>
    </citation>
    <scope>NUCLEOTIDE SEQUENCE [LARGE SCALE GENOMIC DNA]</scope>
    <source>
        <strain evidence="1">B95-8</strain>
        <tissue evidence="1">Cell line</tissue>
    </source>
</reference>
<dbReference type="EMBL" id="JASSZA010000009">
    <property type="protein sequence ID" value="KAK2102939.1"/>
    <property type="molecule type" value="Genomic_DNA"/>
</dbReference>
<accession>A0ABQ9V1R9</accession>
<organism evidence="1 2">
    <name type="scientific">Saguinus oedipus</name>
    <name type="common">Cotton-top tamarin</name>
    <name type="synonym">Oedipomidas oedipus</name>
    <dbReference type="NCBI Taxonomy" id="9490"/>
    <lineage>
        <taxon>Eukaryota</taxon>
        <taxon>Metazoa</taxon>
        <taxon>Chordata</taxon>
        <taxon>Craniata</taxon>
        <taxon>Vertebrata</taxon>
        <taxon>Euteleostomi</taxon>
        <taxon>Mammalia</taxon>
        <taxon>Eutheria</taxon>
        <taxon>Euarchontoglires</taxon>
        <taxon>Primates</taxon>
        <taxon>Haplorrhini</taxon>
        <taxon>Platyrrhini</taxon>
        <taxon>Cebidae</taxon>
        <taxon>Callitrichinae</taxon>
        <taxon>Saguinus</taxon>
    </lineage>
</organism>
<evidence type="ECO:0000313" key="2">
    <source>
        <dbReference type="Proteomes" id="UP001266305"/>
    </source>
</evidence>
<protein>
    <submittedName>
        <fullName evidence="1">Uncharacterized protein</fullName>
    </submittedName>
</protein>